<comment type="caution">
    <text evidence="2">The sequence shown here is derived from an EMBL/GenBank/DDBJ whole genome shotgun (WGS) entry which is preliminary data.</text>
</comment>
<evidence type="ECO:0000313" key="2">
    <source>
        <dbReference type="EMBL" id="TWQ49062.1"/>
    </source>
</evidence>
<gene>
    <name evidence="2" type="ORF">FQK01_22695</name>
</gene>
<keyword evidence="1" id="KW-0812">Transmembrane</keyword>
<sequence>MRSLVTVLTLMASLAICVRLLTYRPVDARHRRGAGWCAWLLIASTGGQALHILLAGAGSQVSLCHLGTLIVLAVLTYRAQGNVARILKVD</sequence>
<proteinExistence type="predicted"/>
<keyword evidence="1" id="KW-0472">Membrane</keyword>
<organism evidence="2 3">
    <name type="scientific">Xanthomonas vasicola</name>
    <dbReference type="NCBI Taxonomy" id="56459"/>
    <lineage>
        <taxon>Bacteria</taxon>
        <taxon>Pseudomonadati</taxon>
        <taxon>Pseudomonadota</taxon>
        <taxon>Gammaproteobacteria</taxon>
        <taxon>Lysobacterales</taxon>
        <taxon>Lysobacteraceae</taxon>
        <taxon>Xanthomonas</taxon>
    </lineage>
</organism>
<dbReference type="Pfam" id="PF05449">
    <property type="entry name" value="Phage_holin_3_7"/>
    <property type="match status" value="1"/>
</dbReference>
<accession>A0ABD7S3Y7</accession>
<keyword evidence="1" id="KW-1133">Transmembrane helix</keyword>
<dbReference type="AlphaFoldDB" id="A0ABD7S3Y7"/>
<dbReference type="InterPro" id="IPR008473">
    <property type="entry name" value="Phage_holin_3_7"/>
</dbReference>
<protein>
    <submittedName>
        <fullName evidence="2">Phage holin family protein</fullName>
    </submittedName>
</protein>
<name>A0ABD7S3Y7_XANVA</name>
<reference evidence="3" key="1">
    <citation type="journal article" date="2020" name="Phytopathology">
        <title>Genomic acquisitions in emerging populations of Xanthomonas vasicola pv. vasculorum infecting corn in the U.S. and Argentina.</title>
        <authorList>
            <person name="Perez-Quintero A.L."/>
        </authorList>
    </citation>
    <scope>NUCLEOTIDE SEQUENCE [LARGE SCALE GENOMIC DNA]</scope>
    <source>
        <strain evidence="3">Xvh-L</strain>
    </source>
</reference>
<dbReference type="Proteomes" id="UP000320455">
    <property type="component" value="Unassembled WGS sequence"/>
</dbReference>
<dbReference type="RefSeq" id="WP_146470498.1">
    <property type="nucleotide sequence ID" value="NZ_VOCK01000086.1"/>
</dbReference>
<keyword evidence="3" id="KW-1185">Reference proteome</keyword>
<evidence type="ECO:0000313" key="3">
    <source>
        <dbReference type="Proteomes" id="UP000320455"/>
    </source>
</evidence>
<feature type="transmembrane region" description="Helical" evidence="1">
    <location>
        <begin position="33"/>
        <end position="54"/>
    </location>
</feature>
<dbReference type="EMBL" id="VOCK01000086">
    <property type="protein sequence ID" value="TWQ49062.1"/>
    <property type="molecule type" value="Genomic_DNA"/>
</dbReference>
<evidence type="ECO:0000256" key="1">
    <source>
        <dbReference type="SAM" id="Phobius"/>
    </source>
</evidence>